<keyword evidence="24" id="KW-0547">Nucleotide-binding</keyword>
<feature type="zinc finger region" description="TRAF-type" evidence="49">
    <location>
        <begin position="1003"/>
        <end position="1056"/>
    </location>
</feature>
<feature type="zinc finger region" description="TRAF-type" evidence="49">
    <location>
        <begin position="950"/>
        <end position="1002"/>
    </location>
</feature>
<evidence type="ECO:0000256" key="1">
    <source>
        <dbReference type="ARBA" id="ARBA00000900"/>
    </source>
</evidence>
<dbReference type="GO" id="GO:0046330">
    <property type="term" value="P:positive regulation of JNK cascade"/>
    <property type="evidence" value="ECO:0007669"/>
    <property type="project" value="InterPro"/>
</dbReference>
<evidence type="ECO:0000256" key="5">
    <source>
        <dbReference type="ARBA" id="ARBA00004413"/>
    </source>
</evidence>
<evidence type="ECO:0000313" key="56">
    <source>
        <dbReference type="EMBL" id="KAK7830065.1"/>
    </source>
</evidence>
<dbReference type="Pfam" id="PF02176">
    <property type="entry name" value="zf-TRAF"/>
    <property type="match status" value="2"/>
</dbReference>
<dbReference type="GO" id="GO:0019899">
    <property type="term" value="F:enzyme binding"/>
    <property type="evidence" value="ECO:0007669"/>
    <property type="project" value="UniProtKB-ARBA"/>
</dbReference>
<organism evidence="56 57">
    <name type="scientific">Myodes glareolus</name>
    <name type="common">Bank vole</name>
    <name type="synonym">Clethrionomys glareolus</name>
    <dbReference type="NCBI Taxonomy" id="447135"/>
    <lineage>
        <taxon>Eukaryota</taxon>
        <taxon>Metazoa</taxon>
        <taxon>Chordata</taxon>
        <taxon>Craniata</taxon>
        <taxon>Vertebrata</taxon>
        <taxon>Euteleostomi</taxon>
        <taxon>Mammalia</taxon>
        <taxon>Eutheria</taxon>
        <taxon>Euarchontoglires</taxon>
        <taxon>Glires</taxon>
        <taxon>Rodentia</taxon>
        <taxon>Myomorpha</taxon>
        <taxon>Muroidea</taxon>
        <taxon>Cricetidae</taxon>
        <taxon>Arvicolinae</taxon>
        <taxon>Myodes</taxon>
    </lineage>
</organism>
<dbReference type="InterPro" id="IPR008271">
    <property type="entry name" value="Ser/Thr_kinase_AS"/>
</dbReference>
<evidence type="ECO:0000256" key="4">
    <source>
        <dbReference type="ARBA" id="ARBA00004300"/>
    </source>
</evidence>
<evidence type="ECO:0000256" key="25">
    <source>
        <dbReference type="ARBA" id="ARBA00022771"/>
    </source>
</evidence>
<keyword evidence="21" id="KW-0053">Apoptosis</keyword>
<evidence type="ECO:0000256" key="48">
    <source>
        <dbReference type="ARBA" id="ARBA00082686"/>
    </source>
</evidence>
<feature type="repeat" description="RCC1" evidence="50">
    <location>
        <begin position="496"/>
        <end position="547"/>
    </location>
</feature>
<evidence type="ECO:0000256" key="46">
    <source>
        <dbReference type="ARBA" id="ARBA00067737"/>
    </source>
</evidence>
<dbReference type="PROSITE" id="PS00108">
    <property type="entry name" value="PROTEIN_KINASE_ST"/>
    <property type="match status" value="1"/>
</dbReference>
<evidence type="ECO:0000256" key="43">
    <source>
        <dbReference type="ARBA" id="ARBA00060618"/>
    </source>
</evidence>
<evidence type="ECO:0000256" key="38">
    <source>
        <dbReference type="ARBA" id="ARBA00023242"/>
    </source>
</evidence>
<keyword evidence="26" id="KW-0418">Kinase</keyword>
<dbReference type="PANTHER" id="PTHR44535:SF4">
    <property type="entry name" value="SERINE_THREONINE-PROTEIN KINASE NEK8"/>
    <property type="match status" value="1"/>
</dbReference>
<evidence type="ECO:0000256" key="6">
    <source>
        <dbReference type="ARBA" id="ARBA00004430"/>
    </source>
</evidence>
<keyword evidence="29" id="KW-0067">ATP-binding</keyword>
<dbReference type="FunFam" id="2.130.10.30:FF:000017">
    <property type="entry name" value="Serine/threonine-protein kinase Nek8"/>
    <property type="match status" value="1"/>
</dbReference>
<dbReference type="GO" id="GO:0009887">
    <property type="term" value="P:animal organ morphogenesis"/>
    <property type="evidence" value="ECO:0007669"/>
    <property type="project" value="TreeGrafter"/>
</dbReference>
<dbReference type="GO" id="GO:0061630">
    <property type="term" value="F:ubiquitin protein ligase activity"/>
    <property type="evidence" value="ECO:0007669"/>
    <property type="project" value="UniProtKB-EC"/>
</dbReference>
<feature type="zinc finger region" description="TRAF-type" evidence="49">
    <location>
        <begin position="1057"/>
        <end position="1114"/>
    </location>
</feature>
<dbReference type="PROSITE" id="PS00518">
    <property type="entry name" value="ZF_RING_1"/>
    <property type="match status" value="1"/>
</dbReference>
<evidence type="ECO:0000256" key="30">
    <source>
        <dbReference type="ARBA" id="ARBA00022842"/>
    </source>
</evidence>
<evidence type="ECO:0000256" key="28">
    <source>
        <dbReference type="ARBA" id="ARBA00022833"/>
    </source>
</evidence>
<dbReference type="Pfam" id="PF25390">
    <property type="entry name" value="WD40_RLD"/>
    <property type="match status" value="1"/>
</dbReference>
<dbReference type="GO" id="GO:0005813">
    <property type="term" value="C:centrosome"/>
    <property type="evidence" value="ECO:0007669"/>
    <property type="project" value="UniProtKB-SubCell"/>
</dbReference>
<evidence type="ECO:0000256" key="44">
    <source>
        <dbReference type="ARBA" id="ARBA00061230"/>
    </source>
</evidence>
<dbReference type="FunFam" id="3.30.40.10:FF:000381">
    <property type="entry name" value="TNF receptor-associated factor"/>
    <property type="match status" value="1"/>
</dbReference>
<evidence type="ECO:0000259" key="52">
    <source>
        <dbReference type="PROSITE" id="PS50011"/>
    </source>
</evidence>
<evidence type="ECO:0000256" key="22">
    <source>
        <dbReference type="ARBA" id="ARBA00022723"/>
    </source>
</evidence>
<evidence type="ECO:0000313" key="57">
    <source>
        <dbReference type="Proteomes" id="UP001488838"/>
    </source>
</evidence>
<evidence type="ECO:0000256" key="8">
    <source>
        <dbReference type="ARBA" id="ARBA00004556"/>
    </source>
</evidence>
<dbReference type="InterPro" id="IPR049342">
    <property type="entry name" value="TRAF1-6_MATH_dom"/>
</dbReference>
<dbReference type="SMART" id="SM00184">
    <property type="entry name" value="RING"/>
    <property type="match status" value="1"/>
</dbReference>
<evidence type="ECO:0000256" key="42">
    <source>
        <dbReference type="ARBA" id="ARBA00055591"/>
    </source>
</evidence>
<evidence type="ECO:0000256" key="41">
    <source>
        <dbReference type="ARBA" id="ARBA00048679"/>
    </source>
</evidence>
<dbReference type="GO" id="GO:0004674">
    <property type="term" value="F:protein serine/threonine kinase activity"/>
    <property type="evidence" value="ECO:0007669"/>
    <property type="project" value="UniProtKB-KW"/>
</dbReference>
<keyword evidence="39" id="KW-0966">Cell projection</keyword>
<evidence type="ECO:0000256" key="9">
    <source>
        <dbReference type="ARBA" id="ARBA00010886"/>
    </source>
</evidence>
<dbReference type="FunFam" id="3.30.40.10:FF:000649">
    <property type="entry name" value="TNF receptor-associated factor"/>
    <property type="match status" value="1"/>
</dbReference>
<dbReference type="SUPFAM" id="SSF49599">
    <property type="entry name" value="TRAF domain-like"/>
    <property type="match status" value="3"/>
</dbReference>
<dbReference type="FunFam" id="3.30.40.10:FF:000610">
    <property type="entry name" value="TNF receptor-associated factor"/>
    <property type="match status" value="1"/>
</dbReference>
<feature type="domain" description="TRAF-type" evidence="55">
    <location>
        <begin position="1057"/>
        <end position="1114"/>
    </location>
</feature>
<proteinExistence type="inferred from homology"/>
<feature type="domain" description="MATH" evidence="54">
    <location>
        <begin position="1155"/>
        <end position="1310"/>
    </location>
</feature>
<evidence type="ECO:0000256" key="26">
    <source>
        <dbReference type="ARBA" id="ARBA00022777"/>
    </source>
</evidence>
<reference evidence="56 57" key="1">
    <citation type="journal article" date="2023" name="bioRxiv">
        <title>Conserved and derived expression patterns and positive selection on dental genes reveal complex evolutionary context of ever-growing rodent molars.</title>
        <authorList>
            <person name="Calamari Z.T."/>
            <person name="Song A."/>
            <person name="Cohen E."/>
            <person name="Akter M."/>
            <person name="Roy R.D."/>
            <person name="Hallikas O."/>
            <person name="Christensen M.M."/>
            <person name="Li P."/>
            <person name="Marangoni P."/>
            <person name="Jernvall J."/>
            <person name="Klein O.D."/>
        </authorList>
    </citation>
    <scope>NUCLEOTIDE SEQUENCE [LARGE SCALE GENOMIC DNA]</scope>
    <source>
        <strain evidence="56">V071</strain>
    </source>
</reference>
<keyword evidence="23" id="KW-0677">Repeat</keyword>
<evidence type="ECO:0000256" key="24">
    <source>
        <dbReference type="ARBA" id="ARBA00022741"/>
    </source>
</evidence>
<keyword evidence="37" id="KW-0206">Cytoskeleton</keyword>
<keyword evidence="30" id="KW-0460">Magnesium</keyword>
<evidence type="ECO:0000256" key="35">
    <source>
        <dbReference type="ARBA" id="ARBA00023069"/>
    </source>
</evidence>
<evidence type="ECO:0000256" key="20">
    <source>
        <dbReference type="ARBA" id="ARBA00022679"/>
    </source>
</evidence>
<dbReference type="Gene3D" id="2.60.210.10">
    <property type="entry name" value="Apoptosis, Tumor Necrosis Factor Receptor Associated Protein 2, Chain A"/>
    <property type="match status" value="1"/>
</dbReference>
<dbReference type="InterPro" id="IPR001841">
    <property type="entry name" value="Znf_RING"/>
</dbReference>
<name>A0AAW0JUL6_MYOGA</name>
<dbReference type="CDD" id="cd16641">
    <property type="entry name" value="mRING-HC-C3HC3D_TRAF4"/>
    <property type="match status" value="1"/>
</dbReference>
<keyword evidence="13" id="KW-0217">Developmental protein</keyword>
<comment type="similarity">
    <text evidence="44">Belongs to the TNF receptor-associated factor family. B subfamily.</text>
</comment>
<dbReference type="InterPro" id="IPR044120">
    <property type="entry name" value="STKc_Nek8"/>
</dbReference>
<evidence type="ECO:0000256" key="51">
    <source>
        <dbReference type="SAM" id="Coils"/>
    </source>
</evidence>
<keyword evidence="19" id="KW-0399">Innate immunity</keyword>
<keyword evidence="33" id="KW-0965">Cell junction</keyword>
<evidence type="ECO:0000256" key="29">
    <source>
        <dbReference type="ARBA" id="ARBA00022840"/>
    </source>
</evidence>
<evidence type="ECO:0000256" key="32">
    <source>
        <dbReference type="ARBA" id="ARBA00022859"/>
    </source>
</evidence>
<dbReference type="PROSITE" id="PS50144">
    <property type="entry name" value="MATH"/>
    <property type="match status" value="1"/>
</dbReference>
<evidence type="ECO:0000256" key="50">
    <source>
        <dbReference type="PROSITE-ProRule" id="PRU00235"/>
    </source>
</evidence>
<evidence type="ECO:0000256" key="47">
    <source>
        <dbReference type="ARBA" id="ARBA00072831"/>
    </source>
</evidence>
<protein>
    <recommendedName>
        <fullName evidence="46">Serine/threonine-protein kinase Nek8</fullName>
        <ecNumber evidence="10">2.3.2.27</ecNumber>
        <ecNumber evidence="11">2.7.11.1</ecNumber>
    </recommendedName>
    <alternativeName>
        <fullName evidence="48">Never in mitosis A-related kinase 8</fullName>
    </alternativeName>
    <alternativeName>
        <fullName evidence="47">TNF receptor-associated factor 4</fullName>
    </alternativeName>
</protein>
<dbReference type="InterPro" id="IPR058923">
    <property type="entry name" value="RCC1-like_dom"/>
</dbReference>
<dbReference type="PROSITE" id="PS50012">
    <property type="entry name" value="RCC1_3"/>
    <property type="match status" value="4"/>
</dbReference>
<evidence type="ECO:0000256" key="2">
    <source>
        <dbReference type="ARBA" id="ARBA00001946"/>
    </source>
</evidence>
<comment type="similarity">
    <text evidence="9">Belongs to the protein kinase superfamily. NEK Ser/Thr protein kinase family. NIMA subfamily.</text>
</comment>
<comment type="pathway">
    <text evidence="43">Protein degradation; proteasomal ubiquitin-dependent pathway.</text>
</comment>
<dbReference type="GO" id="GO:0006915">
    <property type="term" value="P:apoptotic process"/>
    <property type="evidence" value="ECO:0007669"/>
    <property type="project" value="UniProtKB-KW"/>
</dbReference>
<dbReference type="CDD" id="cd03781">
    <property type="entry name" value="MATH_TRAF4"/>
    <property type="match status" value="1"/>
</dbReference>
<keyword evidence="32" id="KW-0391">Immunity</keyword>
<dbReference type="InterPro" id="IPR008974">
    <property type="entry name" value="TRAF-like"/>
</dbReference>
<evidence type="ECO:0000256" key="37">
    <source>
        <dbReference type="ARBA" id="ARBA00023212"/>
    </source>
</evidence>
<dbReference type="InterPro" id="IPR051997">
    <property type="entry name" value="STK_NEK"/>
</dbReference>
<keyword evidence="38" id="KW-0539">Nucleus</keyword>
<keyword evidence="18" id="KW-0597">Phosphoprotein</keyword>
<evidence type="ECO:0000256" key="17">
    <source>
        <dbReference type="ARBA" id="ARBA00022527"/>
    </source>
</evidence>
<comment type="catalytic activity">
    <reaction evidence="41">
        <text>L-seryl-[protein] + ATP = O-phospho-L-seryl-[protein] + ADP + H(+)</text>
        <dbReference type="Rhea" id="RHEA:17989"/>
        <dbReference type="Rhea" id="RHEA-COMP:9863"/>
        <dbReference type="Rhea" id="RHEA-COMP:11604"/>
        <dbReference type="ChEBI" id="CHEBI:15378"/>
        <dbReference type="ChEBI" id="CHEBI:29999"/>
        <dbReference type="ChEBI" id="CHEBI:30616"/>
        <dbReference type="ChEBI" id="CHEBI:83421"/>
        <dbReference type="ChEBI" id="CHEBI:456216"/>
        <dbReference type="EC" id="2.7.11.1"/>
    </reaction>
</comment>
<dbReference type="Gene3D" id="1.10.510.10">
    <property type="entry name" value="Transferase(Phosphotransferase) domain 1"/>
    <property type="match status" value="1"/>
</dbReference>
<keyword evidence="14" id="KW-1003">Cell membrane</keyword>
<dbReference type="GO" id="GO:0045087">
    <property type="term" value="P:innate immune response"/>
    <property type="evidence" value="ECO:0007669"/>
    <property type="project" value="UniProtKB-KW"/>
</dbReference>
<dbReference type="GO" id="GO:0005634">
    <property type="term" value="C:nucleus"/>
    <property type="evidence" value="ECO:0007669"/>
    <property type="project" value="UniProtKB-SubCell"/>
</dbReference>
<evidence type="ECO:0000256" key="12">
    <source>
        <dbReference type="ARBA" id="ARBA00022427"/>
    </source>
</evidence>
<dbReference type="PRINTS" id="PR00633">
    <property type="entry name" value="RCCNDNSATION"/>
</dbReference>
<accession>A0AAW0JUL6</accession>
<dbReference type="SMART" id="SM00061">
    <property type="entry name" value="MATH"/>
    <property type="match status" value="1"/>
</dbReference>
<keyword evidence="22 49" id="KW-0479">Metal-binding</keyword>
<dbReference type="Pfam" id="PF21355">
    <property type="entry name" value="TRAF-mep_MATH"/>
    <property type="match status" value="1"/>
</dbReference>
<evidence type="ECO:0000256" key="21">
    <source>
        <dbReference type="ARBA" id="ARBA00022703"/>
    </source>
</evidence>
<dbReference type="EC" id="2.3.2.27" evidence="10"/>
<dbReference type="InterPro" id="IPR011009">
    <property type="entry name" value="Kinase-like_dom_sf"/>
</dbReference>
<evidence type="ECO:0000256" key="31">
    <source>
        <dbReference type="ARBA" id="ARBA00022843"/>
    </source>
</evidence>
<keyword evidence="35" id="KW-0969">Cilium</keyword>
<keyword evidence="31" id="KW-0832">Ubl conjugation</keyword>
<evidence type="ECO:0000256" key="14">
    <source>
        <dbReference type="ARBA" id="ARBA00022475"/>
    </source>
</evidence>
<evidence type="ECO:0000256" key="39">
    <source>
        <dbReference type="ARBA" id="ARBA00023273"/>
    </source>
</evidence>
<keyword evidence="25 49" id="KW-0863">Zinc-finger</keyword>
<dbReference type="Pfam" id="PF00069">
    <property type="entry name" value="Pkinase"/>
    <property type="match status" value="1"/>
</dbReference>
<keyword evidence="17" id="KW-0723">Serine/threonine-protein kinase</keyword>
<evidence type="ECO:0000256" key="36">
    <source>
        <dbReference type="ARBA" id="ARBA00023136"/>
    </source>
</evidence>
<dbReference type="PANTHER" id="PTHR44535">
    <property type="entry name" value="PROTEIN CBG16200"/>
    <property type="match status" value="1"/>
</dbReference>
<dbReference type="SMART" id="SM00220">
    <property type="entry name" value="S_TKc"/>
    <property type="match status" value="1"/>
</dbReference>
<dbReference type="Gene3D" id="2.130.10.30">
    <property type="entry name" value="Regulator of chromosome condensation 1/beta-lactamase-inhibitor protein II"/>
    <property type="match status" value="2"/>
</dbReference>
<dbReference type="Pfam" id="PF00097">
    <property type="entry name" value="zf-C3HC4"/>
    <property type="match status" value="1"/>
</dbReference>
<evidence type="ECO:0000256" key="23">
    <source>
        <dbReference type="ARBA" id="ARBA00022737"/>
    </source>
</evidence>
<evidence type="ECO:0000256" key="7">
    <source>
        <dbReference type="ARBA" id="ARBA00004435"/>
    </source>
</evidence>
<dbReference type="InterPro" id="IPR000408">
    <property type="entry name" value="Reg_chr_condens"/>
</dbReference>
<evidence type="ECO:0000256" key="40">
    <source>
        <dbReference type="ARBA" id="ARBA00047899"/>
    </source>
</evidence>
<keyword evidence="57" id="KW-1185">Reference proteome</keyword>
<feature type="domain" description="Protein kinase" evidence="52">
    <location>
        <begin position="1"/>
        <end position="245"/>
    </location>
</feature>
<evidence type="ECO:0000256" key="19">
    <source>
        <dbReference type="ARBA" id="ARBA00022588"/>
    </source>
</evidence>
<evidence type="ECO:0000256" key="34">
    <source>
        <dbReference type="ARBA" id="ARBA00023054"/>
    </source>
</evidence>
<dbReference type="SUPFAM" id="SSF57850">
    <property type="entry name" value="RING/U-box"/>
    <property type="match status" value="1"/>
</dbReference>
<feature type="repeat" description="RCC1" evidence="50">
    <location>
        <begin position="614"/>
        <end position="665"/>
    </location>
</feature>
<comment type="catalytic activity">
    <reaction evidence="1">
        <text>S-ubiquitinyl-[E2 ubiquitin-conjugating enzyme]-L-cysteine + [acceptor protein]-L-lysine = [E2 ubiquitin-conjugating enzyme]-L-cysteine + N(6)-ubiquitinyl-[acceptor protein]-L-lysine.</text>
        <dbReference type="EC" id="2.3.2.27"/>
    </reaction>
</comment>
<dbReference type="InterPro" id="IPR013083">
    <property type="entry name" value="Znf_RING/FYVE/PHD"/>
</dbReference>
<comment type="caution">
    <text evidence="56">The sequence shown here is derived from an EMBL/GenBank/DDBJ whole genome shotgun (WGS) entry which is preliminary data.</text>
</comment>
<comment type="subunit">
    <text evidence="45">Homotrimer. Interacts with LTBR/TNFRSF3, NGFR/TNFRSF16, RPS6KB1 and TGFB1I1. Interacts with SMURF1. Interacts (via TRAF domain) with MAP3K4 (via kinase domain). Interacts with NCF1, TICAM1, IRAK1 and TRAF6, and is probably part of a complex containing TRAF4, NCF1, TICAM1, IRAK1 and TRAF6. Interacts (via MATH domain) with GP6 and GP1BB. Interacts with EGFR (via C-terminal region); this interaction promotes the formation of EGFR asymmetric dimers. Interacts with PKM; this interaction promotes PKM kinase activity.</text>
</comment>
<evidence type="ECO:0000259" key="54">
    <source>
        <dbReference type="PROSITE" id="PS50144"/>
    </source>
</evidence>
<dbReference type="FunFam" id="2.60.210.10:FF:000007">
    <property type="entry name" value="TNF receptor-associated factor"/>
    <property type="match status" value="1"/>
</dbReference>
<evidence type="ECO:0000256" key="27">
    <source>
        <dbReference type="ARBA" id="ARBA00022786"/>
    </source>
</evidence>
<feature type="repeat" description="RCC1" evidence="50">
    <location>
        <begin position="666"/>
        <end position="718"/>
    </location>
</feature>
<evidence type="ECO:0000256" key="10">
    <source>
        <dbReference type="ARBA" id="ARBA00012483"/>
    </source>
</evidence>
<evidence type="ECO:0000256" key="49">
    <source>
        <dbReference type="PROSITE-ProRule" id="PRU00207"/>
    </source>
</evidence>
<dbReference type="GO" id="GO:0005524">
    <property type="term" value="F:ATP binding"/>
    <property type="evidence" value="ECO:0007669"/>
    <property type="project" value="UniProtKB-KW"/>
</dbReference>
<feature type="domain" description="TRAF-type" evidence="55">
    <location>
        <begin position="950"/>
        <end position="1002"/>
    </location>
</feature>
<dbReference type="FunFam" id="3.30.200.20:FF:000243">
    <property type="entry name" value="serine/threonine-protein kinase Nek8"/>
    <property type="match status" value="1"/>
</dbReference>
<keyword evidence="15" id="KW-0963">Cytoplasm</keyword>
<dbReference type="GO" id="GO:0005930">
    <property type="term" value="C:axoneme"/>
    <property type="evidence" value="ECO:0007669"/>
    <property type="project" value="UniProtKB-SubCell"/>
</dbReference>
<evidence type="ECO:0000256" key="15">
    <source>
        <dbReference type="ARBA" id="ARBA00022490"/>
    </source>
</evidence>
<dbReference type="GO" id="GO:0008270">
    <property type="term" value="F:zinc ion binding"/>
    <property type="evidence" value="ECO:0007669"/>
    <property type="project" value="UniProtKB-KW"/>
</dbReference>
<evidence type="ECO:0000256" key="18">
    <source>
        <dbReference type="ARBA" id="ARBA00022553"/>
    </source>
</evidence>
<keyword evidence="27" id="KW-0833">Ubl conjugation pathway</keyword>
<gene>
    <name evidence="56" type="ORF">U0070_003520</name>
</gene>
<dbReference type="InterPro" id="IPR017907">
    <property type="entry name" value="Znf_RING_CS"/>
</dbReference>
<dbReference type="SUPFAM" id="SSF56112">
    <property type="entry name" value="Protein kinase-like (PK-like)"/>
    <property type="match status" value="1"/>
</dbReference>
<keyword evidence="12" id="KW-0796">Tight junction</keyword>
<dbReference type="InterPro" id="IPR000719">
    <property type="entry name" value="Prot_kinase_dom"/>
</dbReference>
<evidence type="ECO:0000256" key="11">
    <source>
        <dbReference type="ARBA" id="ARBA00012513"/>
    </source>
</evidence>
<evidence type="ECO:0000256" key="16">
    <source>
        <dbReference type="ARBA" id="ARBA00022499"/>
    </source>
</evidence>
<dbReference type="InterPro" id="IPR018957">
    <property type="entry name" value="Znf_C3HC4_RING-type"/>
</dbReference>
<feature type="repeat" description="RCC1" evidence="50">
    <location>
        <begin position="444"/>
        <end position="495"/>
    </location>
</feature>
<comment type="cofactor">
    <cofactor evidence="2">
        <name>Mg(2+)</name>
        <dbReference type="ChEBI" id="CHEBI:18420"/>
    </cofactor>
</comment>
<dbReference type="EC" id="2.7.11.1" evidence="11"/>
<keyword evidence="16" id="KW-1017">Isopeptide bond</keyword>
<dbReference type="PROSITE" id="PS50089">
    <property type="entry name" value="ZF_RING_2"/>
    <property type="match status" value="1"/>
</dbReference>
<evidence type="ECO:0000259" key="53">
    <source>
        <dbReference type="PROSITE" id="PS50089"/>
    </source>
</evidence>
<evidence type="ECO:0000256" key="13">
    <source>
        <dbReference type="ARBA" id="ARBA00022473"/>
    </source>
</evidence>
<dbReference type="InterPro" id="IPR002083">
    <property type="entry name" value="MATH/TRAF_dom"/>
</dbReference>
<dbReference type="InterPro" id="IPR037307">
    <property type="entry name" value="TRAF4_MATH"/>
</dbReference>
<dbReference type="InterPro" id="IPR009091">
    <property type="entry name" value="RCC1/BLIP-II"/>
</dbReference>
<dbReference type="PROSITE" id="PS50145">
    <property type="entry name" value="ZF_TRAF"/>
    <property type="match status" value="3"/>
</dbReference>
<feature type="domain" description="RING-type" evidence="53">
    <location>
        <begin position="866"/>
        <end position="906"/>
    </location>
</feature>
<dbReference type="CDD" id="cd08220">
    <property type="entry name" value="STKc_Nek8"/>
    <property type="match status" value="1"/>
</dbReference>
<evidence type="ECO:0000259" key="55">
    <source>
        <dbReference type="PROSITE" id="PS50145"/>
    </source>
</evidence>
<dbReference type="EMBL" id="JBBHLL010000019">
    <property type="protein sequence ID" value="KAK7830065.1"/>
    <property type="molecule type" value="Genomic_DNA"/>
</dbReference>
<comment type="catalytic activity">
    <reaction evidence="40">
        <text>L-threonyl-[protein] + ATP = O-phospho-L-threonyl-[protein] + ADP + H(+)</text>
        <dbReference type="Rhea" id="RHEA:46608"/>
        <dbReference type="Rhea" id="RHEA-COMP:11060"/>
        <dbReference type="Rhea" id="RHEA-COMP:11605"/>
        <dbReference type="ChEBI" id="CHEBI:15378"/>
        <dbReference type="ChEBI" id="CHEBI:30013"/>
        <dbReference type="ChEBI" id="CHEBI:30616"/>
        <dbReference type="ChEBI" id="CHEBI:61977"/>
        <dbReference type="ChEBI" id="CHEBI:456216"/>
        <dbReference type="EC" id="2.7.11.1"/>
    </reaction>
</comment>
<sequence length="1318" mass="144884">MEKIVHLCLRKADQKLVIIKQIPVEQMTKEERQAAQNECQVLKLLNHPNVIEYYENFLEDKALMIAMEYAPGGTLAEFIQKRCNSLLEEETILHFFVQILLALHHVHTHLILHRDLKTQNILLDKHRMVVKIGDFGISKILSSKSKAYTVVGTPCYISPELCEGKPYNQKSDIWALGCVLYELASLKRAFEAANLPALVLKIMSGTFAPISDRYSPELRQLVLSLLSLEPAQRPPLSHIMAQPLCIRALLNLHTDVGSVCMRRPVQGDGPWAAGAGTQWEHRRSRANPPCMSSHIRLPGTLLVLKPLCVLQGREVPDPRTAHDRWQHREQGVPRGLVRPAIPPPLSSVYAWGGGLSVPLRLPMLNTEVVQVSAGRTQKAGVTRSGRLILWEAPPLGTGGGMLLPGAVEQPQPQFVSRFLEGQSGVTIKHVACGDLFTACLTDRGIIMTFGSGSNGCLGHGNLTDISQPTIVEALLGYEMVQVACGASHVLALSTDGELFAWGRGDGGRLGLGTRESHSCPQQVPVPLGQEAQRVVCGIDSSMILTLPGKVLACGSNRFNKLGLDHLSLEEEPLPHQQVEEALSFTPLGSAPLDREPLLCVDLGTAHSAAVTVSGDCYTFGSNQHGQLGTSSRRISRAPCRVQGLEGIKMVMVACGDAFTVAIGAEGEVYSWGKGARGRLGRRDEDAGLPKPVQLDETHPYVVTSLSCCHGNTLLAGSGQEECGRSQRLEAGAKVPLAQCPAQFPCSCRVFSDPVARLRCLAPGSKSHGSLGERPHSVGLWSGRGARAGSRTVGTRLRPLFRRAGLRTRAACGRQSAPPAAGGTRPERGAGCGAAACPAPLARARRQPAMPGFDYKFLEKPKRRLLCPLCGKPMREPVQVSTCGHRFCDTCLQEFLSEGVFKCPEDQLPLDYAKIYPDPELEVQVLGLPIRCIHSEEGCRWSGPLRHLQGHLNTCSFNVVPCPNRCPAKLSRRDLPAHLQHDCPKRRLKCEFCGCDFSGEAYESHEGMCPQESVYCENKCGARMMRRLLAQHATSECPKRTQPCAYCTKEFVFDTIQSHQYQCPRLPVPCPNQCGVGTVAREDLPSHLKDSCSTALVLCPFKESGCKHRCPKLAMARHVEESVKPHLAMMCALVSRQRQELQELRRELEELSIGSDGVLIWKIGSYGRRLQEAKAKPNLECFSPAFYTHKYGYKLQVSAFLNGNGSGEGTHLSIYIRVLPGAFDNLLEWPFARRVTFSLLDQSDPGLAKPQHVTETFHPDPNWKNFQKPGTWRGSLDESSLGFGYPKFISHQDIRKRNYVRDDAVFIRASVELPRKILS</sequence>
<dbReference type="FunFam" id="1.10.510.10:FF:000262">
    <property type="entry name" value="Serine/threonine-protein kinase Nek8"/>
    <property type="match status" value="1"/>
</dbReference>
<feature type="coiled-coil region" evidence="51">
    <location>
        <begin position="1126"/>
        <end position="1153"/>
    </location>
</feature>
<comment type="function">
    <text evidence="42">Required for renal tubular integrity. May regulate local cytoskeletal structure in kidney tubule epithelial cells. May regulate ciliary biogenesis through targeting of proteins to the cilia. Plays a role in organogenesis and is involved in the regulation of the Hippo signaling pathway.</text>
</comment>
<dbReference type="GO" id="GO:0048471">
    <property type="term" value="C:perinuclear region of cytoplasm"/>
    <property type="evidence" value="ECO:0007669"/>
    <property type="project" value="UniProtKB-SubCell"/>
</dbReference>
<evidence type="ECO:0000256" key="45">
    <source>
        <dbReference type="ARBA" id="ARBA00062519"/>
    </source>
</evidence>
<dbReference type="GO" id="GO:0005886">
    <property type="term" value="C:plasma membrane"/>
    <property type="evidence" value="ECO:0007669"/>
    <property type="project" value="UniProtKB-SubCell"/>
</dbReference>
<keyword evidence="34 51" id="KW-0175">Coiled coil</keyword>
<feature type="domain" description="TRAF-type" evidence="55">
    <location>
        <begin position="1003"/>
        <end position="1056"/>
    </location>
</feature>
<keyword evidence="36" id="KW-0472">Membrane</keyword>
<evidence type="ECO:0000256" key="3">
    <source>
        <dbReference type="ARBA" id="ARBA00004123"/>
    </source>
</evidence>
<dbReference type="InterPro" id="IPR001293">
    <property type="entry name" value="Znf_TRAF"/>
</dbReference>
<keyword evidence="28 49" id="KW-0862">Zinc</keyword>
<dbReference type="SUPFAM" id="SSF50985">
    <property type="entry name" value="RCC1/BLIP-II"/>
    <property type="match status" value="1"/>
</dbReference>
<dbReference type="PROSITE" id="PS50011">
    <property type="entry name" value="PROTEIN_KINASE_DOM"/>
    <property type="match status" value="1"/>
</dbReference>
<dbReference type="FunFam" id="3.30.40.10:FF:000508">
    <property type="entry name" value="TNF receptor-associated factor"/>
    <property type="match status" value="1"/>
</dbReference>
<comment type="subcellular location">
    <subcellularLocation>
        <location evidence="7">Cell junction</location>
        <location evidence="7">Tight junction</location>
    </subcellularLocation>
    <subcellularLocation>
        <location evidence="5">Cell membrane</location>
        <topology evidence="5">Peripheral membrane protein</topology>
        <orientation evidence="5">Cytoplasmic side</orientation>
    </subcellularLocation>
    <subcellularLocation>
        <location evidence="6">Cytoplasm</location>
        <location evidence="6">Cytoskeleton</location>
        <location evidence="6">Cilium axoneme</location>
    </subcellularLocation>
    <subcellularLocation>
        <location evidence="4">Cytoplasm</location>
        <location evidence="4">Cytoskeleton</location>
        <location evidence="4">Microtubule organizing center</location>
        <location evidence="4">Centrosome</location>
    </subcellularLocation>
    <subcellularLocation>
        <location evidence="8">Cytoplasm</location>
        <location evidence="8">Perinuclear region</location>
    </subcellularLocation>
    <subcellularLocation>
        <location evidence="3">Nucleus</location>
    </subcellularLocation>
</comment>
<dbReference type="GO" id="GO:0005923">
    <property type="term" value="C:bicellular tight junction"/>
    <property type="evidence" value="ECO:0007669"/>
    <property type="project" value="UniProtKB-SubCell"/>
</dbReference>
<dbReference type="Proteomes" id="UP001488838">
    <property type="component" value="Unassembled WGS sequence"/>
</dbReference>
<evidence type="ECO:0000256" key="33">
    <source>
        <dbReference type="ARBA" id="ARBA00022949"/>
    </source>
</evidence>
<dbReference type="Gene3D" id="3.30.40.10">
    <property type="entry name" value="Zinc/RING finger domain, C3HC4 (zinc finger)"/>
    <property type="match status" value="4"/>
</dbReference>
<keyword evidence="20" id="KW-0808">Transferase</keyword>